<dbReference type="EMBL" id="KI545978">
    <property type="protein sequence ID" value="EST48764.1"/>
    <property type="molecule type" value="Genomic_DNA"/>
</dbReference>
<dbReference type="PANTHER" id="PTHR13555:SF5">
    <property type="entry name" value="ZINC-FINGER OF A C2HC-TYPE"/>
    <property type="match status" value="1"/>
</dbReference>
<keyword evidence="10" id="KW-1185">Reference proteome</keyword>
<feature type="region of interest" description="Disordered" evidence="6">
    <location>
        <begin position="249"/>
        <end position="270"/>
    </location>
</feature>
<reference evidence="9" key="2">
    <citation type="submission" date="2020-12" db="EMBL/GenBank/DDBJ databases">
        <title>New Spironucleus salmonicida genome in near-complete chromosomes.</title>
        <authorList>
            <person name="Xu F."/>
            <person name="Kurt Z."/>
            <person name="Jimenez-Gonzalez A."/>
            <person name="Astvaldsson A."/>
            <person name="Andersson J.O."/>
            <person name="Svard S.G."/>
        </authorList>
    </citation>
    <scope>NUCLEOTIDE SEQUENCE</scope>
    <source>
        <strain evidence="9">ATCC 50377</strain>
    </source>
</reference>
<feature type="region of interest" description="Disordered" evidence="6">
    <location>
        <begin position="141"/>
        <end position="186"/>
    </location>
</feature>
<proteinExistence type="predicted"/>
<dbReference type="OrthoDB" id="265955at2759"/>
<sequence>MNVQNGLVCRFCGKKWFKHDIVPHEKNCRLKIVKMVDVLYQSYRIQLLYPPEIEEWPVPPKISLINYNNHASKHFQATWQPCPKCTRAYPPIALADHINECDGEGPIRKANAPIKKAELRGTIKPGQMVAKAGTMMDTQKGIGSPLDAPQDLPLRRPETNSGTIGGQRGASQQVEEYAQQDTSNDDRMGCSRCGRKFAMNRIAAHEKICNKLRHGPPPGPDEFHKKDKTDAEWARTGFDPARYDTMGAAPSKFSGAKGAVKKPQTAPKRPVDPFAAQAMTDGRIACKRCGRGFAKDRIEKHETICKGLENFVQYAPVGGSTDRAKVGMGQATKQPRVSLAANTASQQRVPAVPQSRGAAAPKAPVAGGIAPRGVLGSNSAARPPQNSVMSPSGAKFCHECGTPYAGQTAKFCMECGEKKL</sequence>
<evidence type="ECO:0000313" key="9">
    <source>
        <dbReference type="EMBL" id="KAH0575292.1"/>
    </source>
</evidence>
<name>V6M5Y3_9EUKA</name>
<evidence type="ECO:0000256" key="2">
    <source>
        <dbReference type="ARBA" id="ARBA00022737"/>
    </source>
</evidence>
<evidence type="ECO:0000313" key="8">
    <source>
        <dbReference type="EMBL" id="EST48764.1"/>
    </source>
</evidence>
<evidence type="ECO:0000256" key="1">
    <source>
        <dbReference type="ARBA" id="ARBA00022723"/>
    </source>
</evidence>
<evidence type="ECO:0000256" key="4">
    <source>
        <dbReference type="ARBA" id="ARBA00022833"/>
    </source>
</evidence>
<dbReference type="Pfam" id="PF13913">
    <property type="entry name" value="zf-C2HC_2"/>
    <property type="match status" value="2"/>
</dbReference>
<keyword evidence="3 5" id="KW-0863">Zinc-finger</keyword>
<evidence type="ECO:0000256" key="6">
    <source>
        <dbReference type="SAM" id="MobiDB-lite"/>
    </source>
</evidence>
<evidence type="ECO:0000313" key="10">
    <source>
        <dbReference type="Proteomes" id="UP000018208"/>
    </source>
</evidence>
<dbReference type="GO" id="GO:0008270">
    <property type="term" value="F:zinc ion binding"/>
    <property type="evidence" value="ECO:0007669"/>
    <property type="project" value="UniProtKB-KW"/>
</dbReference>
<dbReference type="EMBL" id="AUWU02000003">
    <property type="protein sequence ID" value="KAH0575292.1"/>
    <property type="molecule type" value="Genomic_DNA"/>
</dbReference>
<organism evidence="8">
    <name type="scientific">Spironucleus salmonicida</name>
    <dbReference type="NCBI Taxonomy" id="348837"/>
    <lineage>
        <taxon>Eukaryota</taxon>
        <taxon>Metamonada</taxon>
        <taxon>Diplomonadida</taxon>
        <taxon>Hexamitidae</taxon>
        <taxon>Hexamitinae</taxon>
        <taxon>Spironucleus</taxon>
    </lineage>
</organism>
<keyword evidence="1" id="KW-0479">Metal-binding</keyword>
<dbReference type="VEuPathDB" id="GiardiaDB:SS50377_22919"/>
<keyword evidence="4" id="KW-0862">Zinc</keyword>
<reference evidence="8 9" key="1">
    <citation type="journal article" date="2014" name="PLoS Genet.">
        <title>The Genome of Spironucleus salmonicida Highlights a Fish Pathogen Adapted to Fluctuating Environments.</title>
        <authorList>
            <person name="Xu F."/>
            <person name="Jerlstrom-Hultqvist J."/>
            <person name="Einarsson E."/>
            <person name="Astvaldsson A."/>
            <person name="Svard S.G."/>
            <person name="Andersson J.O."/>
        </authorList>
    </citation>
    <scope>NUCLEOTIDE SEQUENCE</scope>
    <source>
        <strain evidence="9">ATCC 50377</strain>
    </source>
</reference>
<dbReference type="PANTHER" id="PTHR13555">
    <property type="entry name" value="C2H2 ZINC FINGER CGI-62-RELATED"/>
    <property type="match status" value="1"/>
</dbReference>
<evidence type="ECO:0000259" key="7">
    <source>
        <dbReference type="PROSITE" id="PS52027"/>
    </source>
</evidence>
<dbReference type="PROSITE" id="PS52027">
    <property type="entry name" value="ZF_C2HC_C3H"/>
    <property type="match status" value="1"/>
</dbReference>
<dbReference type="AlphaFoldDB" id="V6M5Y3"/>
<feature type="compositionally biased region" description="Polar residues" evidence="6">
    <location>
        <begin position="169"/>
        <end position="182"/>
    </location>
</feature>
<dbReference type="Proteomes" id="UP000018208">
    <property type="component" value="Unassembled WGS sequence"/>
</dbReference>
<protein>
    <submittedName>
        <fullName evidence="9">C2HC-type zinc-finger domain-containing protein</fullName>
    </submittedName>
</protein>
<dbReference type="InterPro" id="IPR049899">
    <property type="entry name" value="Znf_C2HC_C3H"/>
</dbReference>
<evidence type="ECO:0000256" key="3">
    <source>
        <dbReference type="ARBA" id="ARBA00022771"/>
    </source>
</evidence>
<dbReference type="Gene3D" id="3.30.160.60">
    <property type="entry name" value="Classic Zinc Finger"/>
    <property type="match status" value="2"/>
</dbReference>
<evidence type="ECO:0000256" key="5">
    <source>
        <dbReference type="PROSITE-ProRule" id="PRU01371"/>
    </source>
</evidence>
<dbReference type="InterPro" id="IPR026319">
    <property type="entry name" value="ZC2HC1A/B-like"/>
</dbReference>
<keyword evidence="2" id="KW-0677">Repeat</keyword>
<gene>
    <name evidence="8" type="ORF">SS50377_11087</name>
    <name evidence="9" type="ORF">SS50377_22919</name>
</gene>
<accession>V6M5Y3</accession>
<feature type="domain" description="C2HC/C3H-type" evidence="7">
    <location>
        <begin position="282"/>
        <end position="311"/>
    </location>
</feature>